<evidence type="ECO:0000256" key="1">
    <source>
        <dbReference type="SAM" id="MobiDB-lite"/>
    </source>
</evidence>
<dbReference type="EMBL" id="GAKP01021698">
    <property type="protein sequence ID" value="JAC37254.1"/>
    <property type="molecule type" value="Transcribed_RNA"/>
</dbReference>
<protein>
    <submittedName>
        <fullName evidence="2">Nucleic-acid-binding protein from mobile element jockey</fullName>
    </submittedName>
</protein>
<dbReference type="EMBL" id="GAKP01021693">
    <property type="protein sequence ID" value="JAC37259.1"/>
    <property type="molecule type" value="Transcribed_RNA"/>
</dbReference>
<reference evidence="2" key="1">
    <citation type="journal article" date="2014" name="BMC Genomics">
        <title>Characterizing the developmental transcriptome of the oriental fruit fly, Bactrocera dorsalis (Diptera: Tephritidae) through comparative genomic analysis with Drosophila melanogaster utilizing modENCODE datasets.</title>
        <authorList>
            <person name="Geib S.M."/>
            <person name="Calla B."/>
            <person name="Hall B."/>
            <person name="Hou S."/>
            <person name="Manoukis N.C."/>
        </authorList>
    </citation>
    <scope>NUCLEOTIDE SEQUENCE</scope>
    <source>
        <strain evidence="2">Punador</strain>
    </source>
</reference>
<dbReference type="AlphaFoldDB" id="A0A034V434"/>
<dbReference type="OrthoDB" id="8069917at2759"/>
<evidence type="ECO:0000313" key="2">
    <source>
        <dbReference type="EMBL" id="JAC37254.1"/>
    </source>
</evidence>
<sequence>MAPGPPNINANRFALLDTGPKRKKNKIDSSALQTDFPFLPETKVNDPKFVVIESTDPSKPISSYSCFAIHRGIKQISSEVHSISTLRDGKLLILVKSNKIAEKFIKAKQLENVCSISAKLHESLNYVKGTVFAPFLNNVAEEEIVKELSSQGVVAAYKFKKTFDGNLHPSGVVLLTFNLYHLPSKIDIAWCKVLVRQYIPLPMRCKSCQLLGHTKNYCKRSPLCANCSLPPHSPSDCERTFCANCAQPHPSSSKECPKFLQSKEIIKIKTIDKCSMGEAIKKHKQQLNITNSPSYSYAGIASSANTSKTNIIITAATTNNKSSPTYAQSIKNSNNINHKNYEEATIDTSIEISNSSSNQIAPIEQINYSDSHIVKSNKTAKENDNIPTTQNTNKHNLTFNSPTSEFQLTDRIETDTNYNRNHFSSSKPHSSSPKSQPLFQPLPSLAQVLAATINQNTSDNEME</sequence>
<gene>
    <name evidence="2" type="primary">GAGJ</name>
</gene>
<feature type="compositionally biased region" description="Polar residues" evidence="1">
    <location>
        <begin position="385"/>
        <end position="403"/>
    </location>
</feature>
<feature type="compositionally biased region" description="Low complexity" evidence="1">
    <location>
        <begin position="424"/>
        <end position="435"/>
    </location>
</feature>
<organism evidence="2">
    <name type="scientific">Bactrocera dorsalis</name>
    <name type="common">Oriental fruit fly</name>
    <name type="synonym">Dacus dorsalis</name>
    <dbReference type="NCBI Taxonomy" id="27457"/>
    <lineage>
        <taxon>Eukaryota</taxon>
        <taxon>Metazoa</taxon>
        <taxon>Ecdysozoa</taxon>
        <taxon>Arthropoda</taxon>
        <taxon>Hexapoda</taxon>
        <taxon>Insecta</taxon>
        <taxon>Pterygota</taxon>
        <taxon>Neoptera</taxon>
        <taxon>Endopterygota</taxon>
        <taxon>Diptera</taxon>
        <taxon>Brachycera</taxon>
        <taxon>Muscomorpha</taxon>
        <taxon>Tephritoidea</taxon>
        <taxon>Tephritidae</taxon>
        <taxon>Bactrocera</taxon>
        <taxon>Bactrocera</taxon>
    </lineage>
</organism>
<proteinExistence type="predicted"/>
<name>A0A034V434_BACDO</name>
<dbReference type="EMBL" id="GAKP01021695">
    <property type="protein sequence ID" value="JAC37257.1"/>
    <property type="molecule type" value="Transcribed_RNA"/>
</dbReference>
<feature type="region of interest" description="Disordered" evidence="1">
    <location>
        <begin position="379"/>
        <end position="403"/>
    </location>
</feature>
<accession>A0A034V434</accession>
<feature type="region of interest" description="Disordered" evidence="1">
    <location>
        <begin position="417"/>
        <end position="443"/>
    </location>
</feature>